<dbReference type="EMBL" id="LBWG01000001">
    <property type="protein sequence ID" value="KKR05116.1"/>
    <property type="molecule type" value="Genomic_DNA"/>
</dbReference>
<comment type="caution">
    <text evidence="7">The sequence shown here is derived from an EMBL/GenBank/DDBJ whole genome shotgun (WGS) entry which is preliminary data.</text>
</comment>
<evidence type="ECO:0000256" key="3">
    <source>
        <dbReference type="ARBA" id="ARBA00022989"/>
    </source>
</evidence>
<dbReference type="AlphaFoldDB" id="A0A0G0MXC6"/>
<feature type="transmembrane region" description="Helical" evidence="5">
    <location>
        <begin position="307"/>
        <end position="331"/>
    </location>
</feature>
<organism evidence="7 8">
    <name type="scientific">Candidatus Uhrbacteria bacterium GW2011_GWF2_39_13</name>
    <dbReference type="NCBI Taxonomy" id="1618995"/>
    <lineage>
        <taxon>Bacteria</taxon>
        <taxon>Candidatus Uhriibacteriota</taxon>
    </lineage>
</organism>
<evidence type="ECO:0000256" key="4">
    <source>
        <dbReference type="ARBA" id="ARBA00023136"/>
    </source>
</evidence>
<sequence length="509" mass="57874">MINLRAVYRRAEEHTALAVVFLFLLLGFLILLQSFFSPALVLSGVIGVCLIIVSFVRPEITLGILAVYLPFESVLLKFVPDEVYLFARYGSELLIYLVAGVVVFSFLSGKKQYHQTPFDLPFFLFVLVLLASSLVNFVSPTIAILGLRQILRFMILFFLVAFIKPSKAFIRKLTWILFGILVFQCVLGWAQSFVGEPLDQFLLPSQERTLGSITLTEGVEQFWDPGSRVFGTLGRYDRLGNFLYLILLIATGMLFTKEWYRKYPWLIWLFILGIPTLVLTYSRSSWFGFLLGFLFIGLFLKKDRRVFIGLASFVLSLFLLLSVSGLNVGLITEMPGQTLSERFFESFSLARWRGEYYGLGRVFWYIQTPMQVVVASPLLGFGPGQFGGGAAAALHNTKVYEELGLPFGVYGTEGYIDNNWFSLWGETGTLGMFFYLWMYIGFFFYALNVARTHKDPFVRSLAMGMCGIFIGVAFNAFTSTFFEIRTSAFYVWLYAGFVYVLAQEKTQRV</sequence>
<keyword evidence="7" id="KW-0436">Ligase</keyword>
<feature type="transmembrane region" description="Helical" evidence="5">
    <location>
        <begin position="89"/>
        <end position="108"/>
    </location>
</feature>
<feature type="domain" description="O-antigen ligase-related" evidence="6">
    <location>
        <begin position="269"/>
        <end position="436"/>
    </location>
</feature>
<evidence type="ECO:0000256" key="2">
    <source>
        <dbReference type="ARBA" id="ARBA00022692"/>
    </source>
</evidence>
<dbReference type="InterPro" id="IPR007016">
    <property type="entry name" value="O-antigen_ligase-rel_domated"/>
</dbReference>
<feature type="transmembrane region" description="Helical" evidence="5">
    <location>
        <begin position="239"/>
        <end position="256"/>
    </location>
</feature>
<dbReference type="Proteomes" id="UP000033935">
    <property type="component" value="Unassembled WGS sequence"/>
</dbReference>
<dbReference type="GO" id="GO:0016020">
    <property type="term" value="C:membrane"/>
    <property type="evidence" value="ECO:0007669"/>
    <property type="project" value="UniProtKB-SubCell"/>
</dbReference>
<keyword evidence="2 5" id="KW-0812">Transmembrane</keyword>
<evidence type="ECO:0000313" key="7">
    <source>
        <dbReference type="EMBL" id="KKR05116.1"/>
    </source>
</evidence>
<feature type="transmembrane region" description="Helical" evidence="5">
    <location>
        <begin position="263"/>
        <end position="279"/>
    </location>
</feature>
<evidence type="ECO:0000259" key="6">
    <source>
        <dbReference type="Pfam" id="PF04932"/>
    </source>
</evidence>
<dbReference type="Pfam" id="PF04932">
    <property type="entry name" value="Wzy_C"/>
    <property type="match status" value="1"/>
</dbReference>
<dbReference type="PANTHER" id="PTHR37422">
    <property type="entry name" value="TEICHURONIC ACID BIOSYNTHESIS PROTEIN TUAE"/>
    <property type="match status" value="1"/>
</dbReference>
<dbReference type="InterPro" id="IPR051533">
    <property type="entry name" value="WaaL-like"/>
</dbReference>
<feature type="transmembrane region" description="Helical" evidence="5">
    <location>
        <begin position="457"/>
        <end position="478"/>
    </location>
</feature>
<dbReference type="PANTHER" id="PTHR37422:SF17">
    <property type="entry name" value="O-ANTIGEN LIGASE"/>
    <property type="match status" value="1"/>
</dbReference>
<protein>
    <submittedName>
        <fullName evidence="7">Lipid A core-O-antigen ligase</fullName>
    </submittedName>
</protein>
<feature type="transmembrane region" description="Helical" evidence="5">
    <location>
        <begin position="15"/>
        <end position="32"/>
    </location>
</feature>
<reference evidence="7 8" key="1">
    <citation type="journal article" date="2015" name="Nature">
        <title>rRNA introns, odd ribosomes, and small enigmatic genomes across a large radiation of phyla.</title>
        <authorList>
            <person name="Brown C.T."/>
            <person name="Hug L.A."/>
            <person name="Thomas B.C."/>
            <person name="Sharon I."/>
            <person name="Castelle C.J."/>
            <person name="Singh A."/>
            <person name="Wilkins M.J."/>
            <person name="Williams K.H."/>
            <person name="Banfield J.F."/>
        </authorList>
    </citation>
    <scope>NUCLEOTIDE SEQUENCE [LARGE SCALE GENOMIC DNA]</scope>
</reference>
<accession>A0A0G0MXC6</accession>
<feature type="transmembrane region" description="Helical" evidence="5">
    <location>
        <begin position="39"/>
        <end position="69"/>
    </location>
</feature>
<name>A0A0G0MXC6_9BACT</name>
<feature type="transmembrane region" description="Helical" evidence="5">
    <location>
        <begin position="484"/>
        <end position="502"/>
    </location>
</feature>
<feature type="transmembrane region" description="Helical" evidence="5">
    <location>
        <begin position="120"/>
        <end position="138"/>
    </location>
</feature>
<keyword evidence="3 5" id="KW-1133">Transmembrane helix</keyword>
<gene>
    <name evidence="7" type="ORF">UT30_C0001G0075</name>
</gene>
<dbReference type="GO" id="GO:0016874">
    <property type="term" value="F:ligase activity"/>
    <property type="evidence" value="ECO:0007669"/>
    <property type="project" value="UniProtKB-KW"/>
</dbReference>
<feature type="transmembrane region" description="Helical" evidence="5">
    <location>
        <begin position="285"/>
        <end position="300"/>
    </location>
</feature>
<feature type="transmembrane region" description="Helical" evidence="5">
    <location>
        <begin position="175"/>
        <end position="194"/>
    </location>
</feature>
<feature type="transmembrane region" description="Helical" evidence="5">
    <location>
        <begin position="432"/>
        <end position="450"/>
    </location>
</feature>
<comment type="subcellular location">
    <subcellularLocation>
        <location evidence="1">Membrane</location>
        <topology evidence="1">Multi-pass membrane protein</topology>
    </subcellularLocation>
</comment>
<evidence type="ECO:0000256" key="5">
    <source>
        <dbReference type="SAM" id="Phobius"/>
    </source>
</evidence>
<evidence type="ECO:0000256" key="1">
    <source>
        <dbReference type="ARBA" id="ARBA00004141"/>
    </source>
</evidence>
<feature type="transmembrane region" description="Helical" evidence="5">
    <location>
        <begin position="144"/>
        <end position="163"/>
    </location>
</feature>
<proteinExistence type="predicted"/>
<evidence type="ECO:0000313" key="8">
    <source>
        <dbReference type="Proteomes" id="UP000033935"/>
    </source>
</evidence>
<keyword evidence="4 5" id="KW-0472">Membrane</keyword>